<feature type="compositionally biased region" description="Acidic residues" evidence="1">
    <location>
        <begin position="1287"/>
        <end position="1311"/>
    </location>
</feature>
<accession>A0A6V7VFV4</accession>
<feature type="compositionally biased region" description="Basic and acidic residues" evidence="1">
    <location>
        <begin position="913"/>
        <end position="933"/>
    </location>
</feature>
<feature type="compositionally biased region" description="Acidic residues" evidence="1">
    <location>
        <begin position="1247"/>
        <end position="1265"/>
    </location>
</feature>
<dbReference type="InterPro" id="IPR036397">
    <property type="entry name" value="RNaseH_sf"/>
</dbReference>
<feature type="compositionally biased region" description="Basic and acidic residues" evidence="1">
    <location>
        <begin position="1351"/>
        <end position="1375"/>
    </location>
</feature>
<proteinExistence type="predicted"/>
<feature type="compositionally biased region" description="Basic and acidic residues" evidence="1">
    <location>
        <begin position="1181"/>
        <end position="1190"/>
    </location>
</feature>
<gene>
    <name evidence="3" type="ORF">MENT_LOCUS25472</name>
</gene>
<feature type="compositionally biased region" description="Polar residues" evidence="1">
    <location>
        <begin position="863"/>
        <end position="872"/>
    </location>
</feature>
<protein>
    <recommendedName>
        <fullName evidence="2">Integrase catalytic domain-containing protein</fullName>
    </recommendedName>
</protein>
<dbReference type="GO" id="GO:0015074">
    <property type="term" value="P:DNA integration"/>
    <property type="evidence" value="ECO:0007669"/>
    <property type="project" value="InterPro"/>
</dbReference>
<dbReference type="PANTHER" id="PTHR46585">
    <property type="entry name" value="INTEGRASE CORE DOMAIN CONTAINING PROTEIN"/>
    <property type="match status" value="1"/>
</dbReference>
<feature type="compositionally biased region" description="Basic and acidic residues" evidence="1">
    <location>
        <begin position="1130"/>
        <end position="1147"/>
    </location>
</feature>
<feature type="region of interest" description="Disordered" evidence="1">
    <location>
        <begin position="854"/>
        <end position="943"/>
    </location>
</feature>
<feature type="region of interest" description="Disordered" evidence="1">
    <location>
        <begin position="721"/>
        <end position="750"/>
    </location>
</feature>
<dbReference type="PROSITE" id="PS50994">
    <property type="entry name" value="INTEGRASE"/>
    <property type="match status" value="1"/>
</dbReference>
<reference evidence="3 4" key="1">
    <citation type="submission" date="2020-08" db="EMBL/GenBank/DDBJ databases">
        <authorList>
            <person name="Koutsovoulos G."/>
            <person name="Danchin GJ E."/>
        </authorList>
    </citation>
    <scope>NUCLEOTIDE SEQUENCE [LARGE SCALE GENOMIC DNA]</scope>
</reference>
<dbReference type="InterPro" id="IPR001584">
    <property type="entry name" value="Integrase_cat-core"/>
</dbReference>
<feature type="compositionally biased region" description="Acidic residues" evidence="1">
    <location>
        <begin position="1458"/>
        <end position="1469"/>
    </location>
</feature>
<feature type="compositionally biased region" description="Basic and acidic residues" evidence="1">
    <location>
        <begin position="1227"/>
        <end position="1246"/>
    </location>
</feature>
<evidence type="ECO:0000256" key="1">
    <source>
        <dbReference type="SAM" id="MobiDB-lite"/>
    </source>
</evidence>
<evidence type="ECO:0000313" key="4">
    <source>
        <dbReference type="Proteomes" id="UP000580250"/>
    </source>
</evidence>
<feature type="compositionally biased region" description="Basic and acidic residues" evidence="1">
    <location>
        <begin position="730"/>
        <end position="744"/>
    </location>
</feature>
<dbReference type="Gene3D" id="3.30.420.10">
    <property type="entry name" value="Ribonuclease H-like superfamily/Ribonuclease H"/>
    <property type="match status" value="1"/>
</dbReference>
<feature type="compositionally biased region" description="Basic and acidic residues" evidence="1">
    <location>
        <begin position="1274"/>
        <end position="1283"/>
    </location>
</feature>
<dbReference type="InterPro" id="IPR012337">
    <property type="entry name" value="RNaseH-like_sf"/>
</dbReference>
<feature type="region of interest" description="Disordered" evidence="1">
    <location>
        <begin position="213"/>
        <end position="237"/>
    </location>
</feature>
<feature type="region of interest" description="Disordered" evidence="1">
    <location>
        <begin position="1515"/>
        <end position="1536"/>
    </location>
</feature>
<organism evidence="3 4">
    <name type="scientific">Meloidogyne enterolobii</name>
    <name type="common">Root-knot nematode worm</name>
    <name type="synonym">Meloidogyne mayaguensis</name>
    <dbReference type="NCBI Taxonomy" id="390850"/>
    <lineage>
        <taxon>Eukaryota</taxon>
        <taxon>Metazoa</taxon>
        <taxon>Ecdysozoa</taxon>
        <taxon>Nematoda</taxon>
        <taxon>Chromadorea</taxon>
        <taxon>Rhabditida</taxon>
        <taxon>Tylenchina</taxon>
        <taxon>Tylenchomorpha</taxon>
        <taxon>Tylenchoidea</taxon>
        <taxon>Meloidogynidae</taxon>
        <taxon>Meloidogyninae</taxon>
        <taxon>Meloidogyne</taxon>
    </lineage>
</organism>
<feature type="compositionally biased region" description="Basic and acidic residues" evidence="1">
    <location>
        <begin position="1312"/>
        <end position="1327"/>
    </location>
</feature>
<feature type="domain" description="Integrase catalytic" evidence="2">
    <location>
        <begin position="239"/>
        <end position="405"/>
    </location>
</feature>
<feature type="compositionally biased region" description="Acidic residues" evidence="1">
    <location>
        <begin position="1328"/>
        <end position="1337"/>
    </location>
</feature>
<sequence>MKHTKKMIMVPESEYLALLNLIKGGDFLQNEKVQTDSKIKQTLTNPTLSEDVKAQKYNWLYKKRRQLKHELENRPQKVIIDETARATEVAPYLKETAAPKVQLMPVHSSSEYQTDSEFTSAKLMKRRKTTPFNGVISKKYSKELENYVKDNADKFRIHKNGSFESNVKGRIVKNSNFTEVLEYVQGDIASPPKGFSFLFNRLSKDPLVKEMIKETQGESSIEESSGSQSGSGKRKKRVLASNTSAGLHTDWQADLAIFDQIAKHNDSNRYLLVCIDVLSRMIFAAPVKTKRSEDMIEAFEQIFKLSNGILPHKLYTDRGLEFEAKKMRDYFRSKDIDKRVVYSPDVHASMAERANRTIKERLYRYFSEKNTLRWVEAIQKIVSGINSSVNRVTGVTPNSVTFKNSRKLFERLYKGTGTAIKITSKLEPGQVVRISKEKGKFEKGYLPNYTDELFLVHTTNDTRTPITYRLKDFENNLIEGIFYREELVPTQEDTTHRIAEILKTRTTRTGIKQHFVRWTLTMDSFYVVLPSNSGDVEGNTTSKFTVRMPDTLELDSSWTVALSNIIYPFSFSLLGDSDEQESITIYRRYGKELLSVRIELPDLSFASEEALEEAINAVLLDAWKKELDREREEMRLEENKKRIYGNLRRRRAVETIGEQLVKNGYFDLSKEIAFNFMKFLGKQGIRLPPIRPHEVDGIAMVRFTPNQDQIERIKQALDEFTNPPSASQTEEEHSNVTPMEETRESTPQTQHEVEQKTILPAAEYESFIQQLETEGYFDMPKDRAYKFIQYLNKEIKGAKLPVLSSVPDSSVETVRLKPQTEQKDIIINAIKRFESPSAPKSENPLQEASLVDNADENPETDTPAPSQSTIKNLHNGKTESSTKSDSSITNDPPIPKSPVTTVSDAPTEAPVASEEKLDDTQQDTEKQKDKTPLDGKITPLSDTLPTLTDEQKTLIDMAVRAATRSLTNSEELAKQQSQLNKELNQKYWEDTRYKYALIDAEVTAGVIPKRKIPATIIKWVIAQLKLLVGRRNEIDKWIQECLEAKDRVSEAQKETKNSESRGDVTEARKAADRAKASEQKVKELANQVDEAIAGQKILSEEILSKVEAELSKQDDETSSSKITTPDSEESSTHKEENSENKGEHESINEEEPKEPSEDKQENAKEPHEEENMEEEAGSIDKVAEEPSENKYEEDEEPSAHAEKENADEEHEQEDFEEPQGTSEDTQENAKEPSTHEEENIEDKAESTDEMAEEQSEDTQEKDEDPSTIVEGENIEPHEEHEQAVADTPEENDENTQEKDEDNSTIIEEDENIESREEHETINEKDTETPEETSEEILENVQESTTDEDEKTIEPREEIEQEVTEEHVESSKEKIQEFPGVIDEDEEPWTPPLEEPVPNSIDNLEDNVSHEIPTINEEDAVEPWSPEKESLGKPQESPSIINKEVAWTPPEKVSNLPSIEEEPEQEEIQPEDLGSLPELPRPEMLIADPPERPSFWKSFFGDGGRHIEDKTKEKELPHQENVHQQKVHQQKESEVLNDSEPKKIHLAEYAYPPEYLKMLLNFSNIQLADPKYQWVSILYDKLHKRFYVFLQGNVQFIKLSRQLAYTLGFDSEKVHSGQVAKYMPDISGGVRQFLVYAPKLVENSIIGNVTAPLLRVVNVSGGPGESISEVYMTEHHHRLLGKRHPDITIEIRTLTGKLVKFHWGTCILTLHFQRSLF</sequence>
<feature type="region of interest" description="Disordered" evidence="1">
    <location>
        <begin position="1109"/>
        <end position="1479"/>
    </location>
</feature>
<comment type="caution">
    <text evidence="3">The sequence shown here is derived from an EMBL/GenBank/DDBJ whole genome shotgun (WGS) entry which is preliminary data.</text>
</comment>
<dbReference type="EMBL" id="CAJEWN010000224">
    <property type="protein sequence ID" value="CAD2173840.1"/>
    <property type="molecule type" value="Genomic_DNA"/>
</dbReference>
<evidence type="ECO:0000313" key="3">
    <source>
        <dbReference type="EMBL" id="CAD2173840.1"/>
    </source>
</evidence>
<feature type="compositionally biased region" description="Acidic residues" evidence="1">
    <location>
        <begin position="1205"/>
        <end position="1217"/>
    </location>
</feature>
<dbReference type="OrthoDB" id="5873082at2759"/>
<evidence type="ECO:0000259" key="2">
    <source>
        <dbReference type="PROSITE" id="PS50994"/>
    </source>
</evidence>
<dbReference type="Proteomes" id="UP000580250">
    <property type="component" value="Unassembled WGS sequence"/>
</dbReference>
<dbReference type="SUPFAM" id="SSF53098">
    <property type="entry name" value="Ribonuclease H-like"/>
    <property type="match status" value="1"/>
</dbReference>
<dbReference type="PANTHER" id="PTHR46585:SF1">
    <property type="entry name" value="CHROMO DOMAIN-CONTAINING PROTEIN"/>
    <property type="match status" value="1"/>
</dbReference>
<dbReference type="GO" id="GO:0003676">
    <property type="term" value="F:nucleic acid binding"/>
    <property type="evidence" value="ECO:0007669"/>
    <property type="project" value="InterPro"/>
</dbReference>
<name>A0A6V7VFV4_MELEN</name>
<feature type="region of interest" description="Disordered" evidence="1">
    <location>
        <begin position="1048"/>
        <end position="1079"/>
    </location>
</feature>
<feature type="compositionally biased region" description="Low complexity" evidence="1">
    <location>
        <begin position="217"/>
        <end position="231"/>
    </location>
</feature>
<dbReference type="Pfam" id="PF00665">
    <property type="entry name" value="rve"/>
    <property type="match status" value="1"/>
</dbReference>
<feature type="compositionally biased region" description="Basic and acidic residues" evidence="1">
    <location>
        <begin position="1153"/>
        <end position="1169"/>
    </location>
</feature>